<gene>
    <name evidence="3" type="ORF">RJT34_03116</name>
</gene>
<dbReference type="Pfam" id="PF13041">
    <property type="entry name" value="PPR_2"/>
    <property type="match status" value="1"/>
</dbReference>
<dbReference type="InterPro" id="IPR002885">
    <property type="entry name" value="PPR_rpt"/>
</dbReference>
<proteinExistence type="predicted"/>
<dbReference type="GO" id="GO:0003723">
    <property type="term" value="F:RNA binding"/>
    <property type="evidence" value="ECO:0007669"/>
    <property type="project" value="InterPro"/>
</dbReference>
<dbReference type="InterPro" id="IPR046960">
    <property type="entry name" value="PPR_At4g14850-like_plant"/>
</dbReference>
<keyword evidence="4" id="KW-1185">Reference proteome</keyword>
<evidence type="ECO:0000313" key="4">
    <source>
        <dbReference type="Proteomes" id="UP001359559"/>
    </source>
</evidence>
<accession>A0AAN9KL55</accession>
<dbReference type="PROSITE" id="PS51375">
    <property type="entry name" value="PPR"/>
    <property type="match status" value="2"/>
</dbReference>
<name>A0AAN9KL55_CLITE</name>
<keyword evidence="1" id="KW-0677">Repeat</keyword>
<comment type="caution">
    <text evidence="3">The sequence shown here is derived from an EMBL/GenBank/DDBJ whole genome shotgun (WGS) entry which is preliminary data.</text>
</comment>
<dbReference type="PANTHER" id="PTHR47926">
    <property type="entry name" value="PENTATRICOPEPTIDE REPEAT-CONTAINING PROTEIN"/>
    <property type="match status" value="1"/>
</dbReference>
<dbReference type="PANTHER" id="PTHR47926:SF492">
    <property type="entry name" value="DYW DOMAIN-CONTAINING PROTEIN"/>
    <property type="match status" value="1"/>
</dbReference>
<dbReference type="GO" id="GO:0009451">
    <property type="term" value="P:RNA modification"/>
    <property type="evidence" value="ECO:0007669"/>
    <property type="project" value="InterPro"/>
</dbReference>
<evidence type="ECO:0000256" key="1">
    <source>
        <dbReference type="ARBA" id="ARBA00022737"/>
    </source>
</evidence>
<dbReference type="Gene3D" id="1.25.40.10">
    <property type="entry name" value="Tetratricopeptide repeat domain"/>
    <property type="match status" value="3"/>
</dbReference>
<dbReference type="AlphaFoldDB" id="A0AAN9KL55"/>
<dbReference type="InterPro" id="IPR011990">
    <property type="entry name" value="TPR-like_helical_dom_sf"/>
</dbReference>
<feature type="repeat" description="PPR" evidence="2">
    <location>
        <begin position="60"/>
        <end position="94"/>
    </location>
</feature>
<feature type="repeat" description="PPR" evidence="2">
    <location>
        <begin position="260"/>
        <end position="294"/>
    </location>
</feature>
<evidence type="ECO:0008006" key="5">
    <source>
        <dbReference type="Google" id="ProtNLM"/>
    </source>
</evidence>
<dbReference type="Pfam" id="PF01535">
    <property type="entry name" value="PPR"/>
    <property type="match status" value="3"/>
</dbReference>
<reference evidence="3 4" key="1">
    <citation type="submission" date="2024-01" db="EMBL/GenBank/DDBJ databases">
        <title>The genomes of 5 underutilized Papilionoideae crops provide insights into root nodulation and disease resistance.</title>
        <authorList>
            <person name="Yuan L."/>
        </authorList>
    </citation>
    <scope>NUCLEOTIDE SEQUENCE [LARGE SCALE GENOMIC DNA]</scope>
    <source>
        <strain evidence="3">LY-2023</strain>
        <tissue evidence="3">Leaf</tissue>
    </source>
</reference>
<sequence>MFVQKLPRVTPVLSKYLPCLCSLQELVNLMKLSANAKNLRLGETIHAQLHIHNQTSKHSDITQINSLINLYSKCGQLGCAREFFDTMPLRNVISWSVLMVSERVQEGMQCHGYLLKSGLLFHQYVKNTLVDVLKDGVTYANVLSFYAQSRDLQLGLQIHAQLLKADLILDVFNGHFEEALNLFTRMVLEGAMPNEYTFAVLLNACTCLAALGYDDLLHARIVKSGYKNHLIVGNALINMYSKSGNIDSSYNVFSNMVYRDVITWNAMICGYSHHGLGKQALLLCQDMIPVGECPNNLHCGLVMKTTQVKWDVVA</sequence>
<evidence type="ECO:0000256" key="2">
    <source>
        <dbReference type="PROSITE-ProRule" id="PRU00708"/>
    </source>
</evidence>
<protein>
    <recommendedName>
        <fullName evidence="5">Pentatricopeptide repeat-containing protein</fullName>
    </recommendedName>
</protein>
<dbReference type="Proteomes" id="UP001359559">
    <property type="component" value="Unassembled WGS sequence"/>
</dbReference>
<evidence type="ECO:0000313" key="3">
    <source>
        <dbReference type="EMBL" id="KAK7318416.1"/>
    </source>
</evidence>
<dbReference type="NCBIfam" id="TIGR00756">
    <property type="entry name" value="PPR"/>
    <property type="match status" value="1"/>
</dbReference>
<organism evidence="3 4">
    <name type="scientific">Clitoria ternatea</name>
    <name type="common">Butterfly pea</name>
    <dbReference type="NCBI Taxonomy" id="43366"/>
    <lineage>
        <taxon>Eukaryota</taxon>
        <taxon>Viridiplantae</taxon>
        <taxon>Streptophyta</taxon>
        <taxon>Embryophyta</taxon>
        <taxon>Tracheophyta</taxon>
        <taxon>Spermatophyta</taxon>
        <taxon>Magnoliopsida</taxon>
        <taxon>eudicotyledons</taxon>
        <taxon>Gunneridae</taxon>
        <taxon>Pentapetalae</taxon>
        <taxon>rosids</taxon>
        <taxon>fabids</taxon>
        <taxon>Fabales</taxon>
        <taxon>Fabaceae</taxon>
        <taxon>Papilionoideae</taxon>
        <taxon>50 kb inversion clade</taxon>
        <taxon>NPAAA clade</taxon>
        <taxon>indigoferoid/millettioid clade</taxon>
        <taxon>Phaseoleae</taxon>
        <taxon>Clitoria</taxon>
    </lineage>
</organism>
<dbReference type="EMBL" id="JAYKXN010000001">
    <property type="protein sequence ID" value="KAK7318416.1"/>
    <property type="molecule type" value="Genomic_DNA"/>
</dbReference>